<evidence type="ECO:0000313" key="2">
    <source>
        <dbReference type="EMBL" id="PWA44802.1"/>
    </source>
</evidence>
<dbReference type="GO" id="GO:0003677">
    <property type="term" value="F:DNA binding"/>
    <property type="evidence" value="ECO:0007669"/>
    <property type="project" value="InterPro"/>
</dbReference>
<comment type="caution">
    <text evidence="2">The sequence shown here is derived from an EMBL/GenBank/DDBJ whole genome shotgun (WGS) entry which is preliminary data.</text>
</comment>
<name>A0A2U1L736_ARTAN</name>
<protein>
    <submittedName>
        <fullName evidence="2">Zinc knuckle CCHC-type</fullName>
    </submittedName>
</protein>
<proteinExistence type="predicted"/>
<dbReference type="Pfam" id="PF08766">
    <property type="entry name" value="DEK_C"/>
    <property type="match status" value="1"/>
</dbReference>
<dbReference type="GO" id="GO:0003713">
    <property type="term" value="F:transcription coactivator activity"/>
    <property type="evidence" value="ECO:0007669"/>
    <property type="project" value="InterPro"/>
</dbReference>
<dbReference type="EMBL" id="PKPP01011092">
    <property type="protein sequence ID" value="PWA44802.1"/>
    <property type="molecule type" value="Genomic_DNA"/>
</dbReference>
<feature type="domain" description="DEK-C" evidence="1">
    <location>
        <begin position="12"/>
        <end position="63"/>
    </location>
</feature>
<accession>A0A2U1L736</accession>
<dbReference type="Proteomes" id="UP000245207">
    <property type="component" value="Unassembled WGS sequence"/>
</dbReference>
<dbReference type="InterPro" id="IPR014876">
    <property type="entry name" value="DEK_C"/>
</dbReference>
<sequence length="288" mass="32040">MESDHQNLLHLQLEQTVIKILKSSNLDTATELSVRNDAEKLLGVDLSDLASKQLVRRTVESYLLSTSPENEDSEAVEDLPVNYDGGGRIICRLPGMSRVSVKNSEGSKLVSIRKYYDKLGKVFPLGQDTLASVDVSFIRRKRALEGATDKPEAFESITSPGSSNLVFVRAGKLKSKHLVFPPPTTHPHWLPSLHGEGITTAGNAKWNSVLKPAKLSSSLLYHAPKFCFTHASFEQRSARAKPMPEVEINDALNLCRHTYLKPSLSDQLFDEYSVKMLNAKELWESLSH</sequence>
<dbReference type="PANTHER" id="PTHR13215">
    <property type="entry name" value="RNA POLYMERASE II TRANSCRIPTIONAL COACTIVATOR"/>
    <property type="match status" value="1"/>
</dbReference>
<dbReference type="OrthoDB" id="2505440at2759"/>
<dbReference type="InterPro" id="IPR009044">
    <property type="entry name" value="ssDNA-bd_transcriptional_reg"/>
</dbReference>
<dbReference type="GO" id="GO:0060261">
    <property type="term" value="P:positive regulation of transcription initiation by RNA polymerase II"/>
    <property type="evidence" value="ECO:0007669"/>
    <property type="project" value="InterPro"/>
</dbReference>
<reference evidence="2 3" key="1">
    <citation type="journal article" date="2018" name="Mol. Plant">
        <title>The genome of Artemisia annua provides insight into the evolution of Asteraceae family and artemisinin biosynthesis.</title>
        <authorList>
            <person name="Shen Q."/>
            <person name="Zhang L."/>
            <person name="Liao Z."/>
            <person name="Wang S."/>
            <person name="Yan T."/>
            <person name="Shi P."/>
            <person name="Liu M."/>
            <person name="Fu X."/>
            <person name="Pan Q."/>
            <person name="Wang Y."/>
            <person name="Lv Z."/>
            <person name="Lu X."/>
            <person name="Zhang F."/>
            <person name="Jiang W."/>
            <person name="Ma Y."/>
            <person name="Chen M."/>
            <person name="Hao X."/>
            <person name="Li L."/>
            <person name="Tang Y."/>
            <person name="Lv G."/>
            <person name="Zhou Y."/>
            <person name="Sun X."/>
            <person name="Brodelius P.E."/>
            <person name="Rose J.K.C."/>
            <person name="Tang K."/>
        </authorList>
    </citation>
    <scope>NUCLEOTIDE SEQUENCE [LARGE SCALE GENOMIC DNA]</scope>
    <source>
        <strain evidence="3">cv. Huhao1</strain>
        <tissue evidence="2">Leaf</tissue>
    </source>
</reference>
<gene>
    <name evidence="2" type="ORF">CTI12_AA523340</name>
</gene>
<dbReference type="STRING" id="35608.A0A2U1L736"/>
<dbReference type="InterPro" id="IPR045125">
    <property type="entry name" value="Sub1/Tcp4-like"/>
</dbReference>
<evidence type="ECO:0000259" key="1">
    <source>
        <dbReference type="Pfam" id="PF08766"/>
    </source>
</evidence>
<evidence type="ECO:0000313" key="3">
    <source>
        <dbReference type="Proteomes" id="UP000245207"/>
    </source>
</evidence>
<dbReference type="AlphaFoldDB" id="A0A2U1L736"/>
<keyword evidence="3" id="KW-1185">Reference proteome</keyword>
<dbReference type="Gene3D" id="2.30.31.10">
    <property type="entry name" value="Transcriptional Coactivator Pc4, Chain A"/>
    <property type="match status" value="1"/>
</dbReference>
<organism evidence="2 3">
    <name type="scientific">Artemisia annua</name>
    <name type="common">Sweet wormwood</name>
    <dbReference type="NCBI Taxonomy" id="35608"/>
    <lineage>
        <taxon>Eukaryota</taxon>
        <taxon>Viridiplantae</taxon>
        <taxon>Streptophyta</taxon>
        <taxon>Embryophyta</taxon>
        <taxon>Tracheophyta</taxon>
        <taxon>Spermatophyta</taxon>
        <taxon>Magnoliopsida</taxon>
        <taxon>eudicotyledons</taxon>
        <taxon>Gunneridae</taxon>
        <taxon>Pentapetalae</taxon>
        <taxon>asterids</taxon>
        <taxon>campanulids</taxon>
        <taxon>Asterales</taxon>
        <taxon>Asteraceae</taxon>
        <taxon>Asteroideae</taxon>
        <taxon>Anthemideae</taxon>
        <taxon>Artemisiinae</taxon>
        <taxon>Artemisia</taxon>
    </lineage>
</organism>